<dbReference type="PIRSF" id="PIRSF000390">
    <property type="entry name" value="PLP_StrS"/>
    <property type="match status" value="1"/>
</dbReference>
<accession>A0A7X0LL62</accession>
<reference evidence="5 6" key="1">
    <citation type="submission" date="2020-08" db="EMBL/GenBank/DDBJ databases">
        <title>Genomic Encyclopedia of Type Strains, Phase IV (KMG-IV): sequencing the most valuable type-strain genomes for metagenomic binning, comparative biology and taxonomic classification.</title>
        <authorList>
            <person name="Goeker M."/>
        </authorList>
    </citation>
    <scope>NUCLEOTIDE SEQUENCE [LARGE SCALE GENOMIC DNA]</scope>
    <source>
        <strain evidence="5 6">DSM 103725</strain>
    </source>
</reference>
<keyword evidence="3 4" id="KW-0663">Pyridoxal phosphate</keyword>
<comment type="similarity">
    <text evidence="1 4">Belongs to the DegT/DnrJ/EryC1 family.</text>
</comment>
<dbReference type="SUPFAM" id="SSF53383">
    <property type="entry name" value="PLP-dependent transferases"/>
    <property type="match status" value="1"/>
</dbReference>
<dbReference type="AlphaFoldDB" id="A0A7X0LL62"/>
<sequence length="402" mass="43598">MTTEPEKKYLVSDCDLGEEEAQAVAEVVRSKWLSVGPRTADFEAAFSSHMQGSLPEAPHAVGVANCTAALHLALLAVGVEAGDEVLVPSYTFVASANAILYCGATPVFVEINGPGDLNLDVDDLERKITPKTKAVVAVHMSGFPVDMDRLMPLAEKHGIKVIEDACHGIGASYHGAEGSAYRGQKLGTIGHAGCFSFFANKNLVTGEGGMVVTRDEDVAKFVRLGRSHGMTKTSWDKASGRAHGYDVVQLGFNYRGTELTAALGLIQLRKLDANNAQRKARVARYRQKLAEQDALPLTLPFADRLDDSAHHVFPVVLDDAAAVVPLREALTEMGVQTTHHYPPLHTFSHYRNIVGEVSLPITEDVSAREVTLPLHPLMTDEDVDEIVERLVKAFQRIGQVTR</sequence>
<dbReference type="InterPro" id="IPR015422">
    <property type="entry name" value="PyrdxlP-dep_Trfase_small"/>
</dbReference>
<proteinExistence type="inferred from homology"/>
<dbReference type="InterPro" id="IPR000653">
    <property type="entry name" value="DegT/StrS_aminotransferase"/>
</dbReference>
<keyword evidence="6" id="KW-1185">Reference proteome</keyword>
<evidence type="ECO:0000313" key="5">
    <source>
        <dbReference type="EMBL" id="MBB6430559.1"/>
    </source>
</evidence>
<protein>
    <submittedName>
        <fullName evidence="5">dTDP-4-amino-4,6-dideoxygalactose transaminase</fullName>
    </submittedName>
</protein>
<dbReference type="GO" id="GO:0030170">
    <property type="term" value="F:pyridoxal phosphate binding"/>
    <property type="evidence" value="ECO:0007669"/>
    <property type="project" value="TreeGrafter"/>
</dbReference>
<dbReference type="EMBL" id="JACHGY010000001">
    <property type="protein sequence ID" value="MBB6430559.1"/>
    <property type="molecule type" value="Genomic_DNA"/>
</dbReference>
<dbReference type="Gene3D" id="3.90.1150.10">
    <property type="entry name" value="Aspartate Aminotransferase, domain 1"/>
    <property type="match status" value="1"/>
</dbReference>
<organism evidence="5 6">
    <name type="scientific">Algisphaera agarilytica</name>
    <dbReference type="NCBI Taxonomy" id="1385975"/>
    <lineage>
        <taxon>Bacteria</taxon>
        <taxon>Pseudomonadati</taxon>
        <taxon>Planctomycetota</taxon>
        <taxon>Phycisphaerae</taxon>
        <taxon>Phycisphaerales</taxon>
        <taxon>Phycisphaeraceae</taxon>
        <taxon>Algisphaera</taxon>
    </lineage>
</organism>
<name>A0A7X0LL62_9BACT</name>
<dbReference type="InterPro" id="IPR015421">
    <property type="entry name" value="PyrdxlP-dep_Trfase_major"/>
</dbReference>
<feature type="active site" description="Proton acceptor" evidence="2">
    <location>
        <position position="201"/>
    </location>
</feature>
<dbReference type="InterPro" id="IPR015424">
    <property type="entry name" value="PyrdxlP-dep_Trfase"/>
</dbReference>
<dbReference type="GO" id="GO:0000271">
    <property type="term" value="P:polysaccharide biosynthetic process"/>
    <property type="evidence" value="ECO:0007669"/>
    <property type="project" value="TreeGrafter"/>
</dbReference>
<dbReference type="Pfam" id="PF01041">
    <property type="entry name" value="DegT_DnrJ_EryC1"/>
    <property type="match status" value="1"/>
</dbReference>
<evidence type="ECO:0000256" key="4">
    <source>
        <dbReference type="RuleBase" id="RU004508"/>
    </source>
</evidence>
<comment type="caution">
    <text evidence="5">The sequence shown here is derived from an EMBL/GenBank/DDBJ whole genome shotgun (WGS) entry which is preliminary data.</text>
</comment>
<dbReference type="Proteomes" id="UP000541810">
    <property type="component" value="Unassembled WGS sequence"/>
</dbReference>
<dbReference type="PANTHER" id="PTHR30244:SF34">
    <property type="entry name" value="DTDP-4-AMINO-4,6-DIDEOXYGALACTOSE TRANSAMINASE"/>
    <property type="match status" value="1"/>
</dbReference>
<dbReference type="PANTHER" id="PTHR30244">
    <property type="entry name" value="TRANSAMINASE"/>
    <property type="match status" value="1"/>
</dbReference>
<evidence type="ECO:0000256" key="2">
    <source>
        <dbReference type="PIRSR" id="PIRSR000390-1"/>
    </source>
</evidence>
<dbReference type="Gene3D" id="3.40.640.10">
    <property type="entry name" value="Type I PLP-dependent aspartate aminotransferase-like (Major domain)"/>
    <property type="match status" value="1"/>
</dbReference>
<dbReference type="RefSeq" id="WP_184678066.1">
    <property type="nucleotide sequence ID" value="NZ_JACHGY010000001.1"/>
</dbReference>
<dbReference type="CDD" id="cd00616">
    <property type="entry name" value="AHBA_syn"/>
    <property type="match status" value="1"/>
</dbReference>
<dbReference type="GO" id="GO:0008483">
    <property type="term" value="F:transaminase activity"/>
    <property type="evidence" value="ECO:0007669"/>
    <property type="project" value="TreeGrafter"/>
</dbReference>
<evidence type="ECO:0000256" key="3">
    <source>
        <dbReference type="PIRSR" id="PIRSR000390-2"/>
    </source>
</evidence>
<gene>
    <name evidence="5" type="ORF">HNQ40_002365</name>
</gene>
<evidence type="ECO:0000256" key="1">
    <source>
        <dbReference type="ARBA" id="ARBA00037999"/>
    </source>
</evidence>
<feature type="modified residue" description="N6-(pyridoxal phosphate)lysine" evidence="3">
    <location>
        <position position="201"/>
    </location>
</feature>
<evidence type="ECO:0000313" key="6">
    <source>
        <dbReference type="Proteomes" id="UP000541810"/>
    </source>
</evidence>